<gene>
    <name evidence="1" type="ordered locus">SELR_02610</name>
</gene>
<accession>I0GMI2</accession>
<sequence>MDKQIAVWLLKRGYADDVEQGVRFAQALANDEITEEMLDTLGHNIDVFMTVGGPVTAENLLPFMQEKYQMATKLIKFWAENPKDTNAVFFFNECRKNGVDPAEQE</sequence>
<dbReference type="EMBL" id="AP012292">
    <property type="protein sequence ID" value="BAL81969.1"/>
    <property type="molecule type" value="Genomic_DNA"/>
</dbReference>
<proteinExistence type="predicted"/>
<dbReference type="PATRIC" id="fig|927704.6.peg.268"/>
<dbReference type="KEGG" id="sri:SELR_02610"/>
<evidence type="ECO:0000313" key="1">
    <source>
        <dbReference type="EMBL" id="BAL81969.1"/>
    </source>
</evidence>
<organism evidence="1 2">
    <name type="scientific">Selenomonas ruminantium subsp. lactilytica (strain NBRC 103574 / TAM6421)</name>
    <dbReference type="NCBI Taxonomy" id="927704"/>
    <lineage>
        <taxon>Bacteria</taxon>
        <taxon>Bacillati</taxon>
        <taxon>Bacillota</taxon>
        <taxon>Negativicutes</taxon>
        <taxon>Selenomonadales</taxon>
        <taxon>Selenomonadaceae</taxon>
        <taxon>Selenomonas</taxon>
    </lineage>
</organism>
<reference evidence="1 2" key="1">
    <citation type="submission" date="2011-10" db="EMBL/GenBank/DDBJ databases">
        <title>Whole genome sequence of Selenomonas ruminantium subsp. lactilytica TAM6421.</title>
        <authorList>
            <person name="Oguchi A."/>
            <person name="Ankai A."/>
            <person name="Kaneko J."/>
            <person name="Yamada-Narita S."/>
            <person name="Fukui S."/>
            <person name="Takahashi M."/>
            <person name="Onodera T."/>
            <person name="Kojima S."/>
            <person name="Fushimi T."/>
            <person name="Abe N."/>
            <person name="Kamio Y."/>
            <person name="Yamazaki S."/>
            <person name="Fujita N."/>
        </authorList>
    </citation>
    <scope>NUCLEOTIDE SEQUENCE [LARGE SCALE GENOMIC DNA]</scope>
    <source>
        <strain evidence="2">NBRC 103574 / TAM6421</strain>
    </source>
</reference>
<dbReference type="HOGENOM" id="CLU_2234718_0_0_9"/>
<name>I0GMI2_SELRL</name>
<dbReference type="OrthoDB" id="1666129at2"/>
<dbReference type="RefSeq" id="WP_014423414.1">
    <property type="nucleotide sequence ID" value="NC_017068.1"/>
</dbReference>
<dbReference type="AlphaFoldDB" id="I0GMI2"/>
<dbReference type="Proteomes" id="UP000007887">
    <property type="component" value="Chromosome"/>
</dbReference>
<evidence type="ECO:0000313" key="2">
    <source>
        <dbReference type="Proteomes" id="UP000007887"/>
    </source>
</evidence>
<protein>
    <submittedName>
        <fullName evidence="1">Uncharacterized protein</fullName>
    </submittedName>
</protein>